<sequence length="96" mass="10108">MKKLLVACMCIALASCETTPDQQQAAAKAYDQICTTEPSLYAAYVTVALAKGKDTTKVDAIHSGIVDLCQARPTDIVTGLPILAAAYARFITATAK</sequence>
<dbReference type="EMBL" id="MT143029">
    <property type="protein sequence ID" value="QJA91999.1"/>
    <property type="molecule type" value="Genomic_DNA"/>
</dbReference>
<dbReference type="PROSITE" id="PS51257">
    <property type="entry name" value="PROKAR_LIPOPROTEIN"/>
    <property type="match status" value="1"/>
</dbReference>
<evidence type="ECO:0008006" key="2">
    <source>
        <dbReference type="Google" id="ProtNLM"/>
    </source>
</evidence>
<reference evidence="1" key="1">
    <citation type="submission" date="2020-03" db="EMBL/GenBank/DDBJ databases">
        <title>The deep terrestrial virosphere.</title>
        <authorList>
            <person name="Holmfeldt K."/>
            <person name="Nilsson E."/>
            <person name="Simone D."/>
            <person name="Lopez-Fernandez M."/>
            <person name="Wu X."/>
            <person name="de Brujin I."/>
            <person name="Lundin D."/>
            <person name="Andersson A."/>
            <person name="Bertilsson S."/>
            <person name="Dopson M."/>
        </authorList>
    </citation>
    <scope>NUCLEOTIDE SEQUENCE</scope>
    <source>
        <strain evidence="1">MM415B03215</strain>
    </source>
</reference>
<accession>A0A6M3LCE1</accession>
<gene>
    <name evidence="1" type="ORF">MM415B03215_0012</name>
</gene>
<evidence type="ECO:0000313" key="1">
    <source>
        <dbReference type="EMBL" id="QJA91999.1"/>
    </source>
</evidence>
<name>A0A6M3LCE1_9ZZZZ</name>
<organism evidence="1">
    <name type="scientific">viral metagenome</name>
    <dbReference type="NCBI Taxonomy" id="1070528"/>
    <lineage>
        <taxon>unclassified sequences</taxon>
        <taxon>metagenomes</taxon>
        <taxon>organismal metagenomes</taxon>
    </lineage>
</organism>
<dbReference type="AlphaFoldDB" id="A0A6M3LCE1"/>
<protein>
    <recommendedName>
        <fullName evidence="2">Lipoprotein</fullName>
    </recommendedName>
</protein>
<proteinExistence type="predicted"/>